<keyword evidence="2" id="KW-1185">Reference proteome</keyword>
<dbReference type="RefSeq" id="WP_213502214.1">
    <property type="nucleotide sequence ID" value="NZ_CP054856.1"/>
</dbReference>
<evidence type="ECO:0000313" key="2">
    <source>
        <dbReference type="Proteomes" id="UP000677126"/>
    </source>
</evidence>
<protein>
    <recommendedName>
        <fullName evidence="3">Peptidase C-terminal archaeal/bacterial domain-containing protein</fullName>
    </recommendedName>
</protein>
<dbReference type="EMBL" id="CP054856">
    <property type="protein sequence ID" value="QVM82929.1"/>
    <property type="molecule type" value="Genomic_DNA"/>
</dbReference>
<reference evidence="1 2" key="1">
    <citation type="journal article" date="2021" name="Int. J. Syst. Evol. Microbiol.">
        <title>Novosphingobium decolorationis sp. nov., an aniline blue-decolourizing bacterium isolated from East Pacific sediment.</title>
        <authorList>
            <person name="Chen X."/>
            <person name="Dong B."/>
            <person name="Chen T."/>
            <person name="Ren N."/>
            <person name="Wang J."/>
            <person name="Xu Y."/>
            <person name="Yang J."/>
            <person name="Zhu S."/>
            <person name="Chen J."/>
        </authorList>
    </citation>
    <scope>NUCLEOTIDE SEQUENCE [LARGE SCALE GENOMIC DNA]</scope>
    <source>
        <strain evidence="1 2">502str22</strain>
    </source>
</reference>
<dbReference type="Proteomes" id="UP000677126">
    <property type="component" value="Chromosome"/>
</dbReference>
<accession>A0ABX8E1B7</accession>
<organism evidence="1 2">
    <name type="scientific">Novosphingobium decolorationis</name>
    <dbReference type="NCBI Taxonomy" id="2698673"/>
    <lineage>
        <taxon>Bacteria</taxon>
        <taxon>Pseudomonadati</taxon>
        <taxon>Pseudomonadota</taxon>
        <taxon>Alphaproteobacteria</taxon>
        <taxon>Sphingomonadales</taxon>
        <taxon>Sphingomonadaceae</taxon>
        <taxon>Novosphingobium</taxon>
    </lineage>
</organism>
<proteinExistence type="predicted"/>
<sequence length="960" mass="102437">MTAAVKVPEAQYIEDGVTLSFPSQFRYLDPVDLEVARIEDGVKTVLNFETQWTASDGNSADGGTITLASSVAGQTLRIRRATPIRQQTDYVDGGRFEAESHELALDRLTLIAQDTRMLVDDIFFRGILAGEGEPGVPLPNAQDRAGKGWFFDENGDNSFISPDDFAAPAAAAAAAAADAALEAQGSAASAAAVGKFYDTIAEGLAAQPNDGDTWTTIDPAVKLRSSVGVLTGELNTQRYLRAIITDSTAVPDGYRHLGPVADPVIRQEVELRSTLEQLEIVRRQRPILSGFKSLLDGVVPANSLPPEITFHKLRDDYDEWAATNAMTPDGLQRSRWYFNRRNVGGTTTGAPGLLWMSRVDLLDEKVDVVAASNWGAEPISEGQAPIATKATGDADSHAGTWTASSTVNGMVDVRYSSVSGDKATYTVSGAERIVWRAYHQGSNSGVSRVTVKEAGVEIAEALYDLPSDHLVRNYIFNTGPIYVPVASGLNSTSTYTVEIEVDASNPAGGRTYDGGLRLYDDIAFDAVGRHGISTDQILGGVTSQKMTFAGVAVVYAFSDVTEIIWNFVQDPSAGVALFKVYDSAGIEISDYASSSRDCSGPAALGSAIVASGLARGDYYLRVKVGKTTNGNDHRIYDFGASGYDAQTPGDVDVDGFYYRGMSTTYSGYASAGNSILFGGGGNIEFAKQVRAASVSEAEFALQPDHYYVTGAHEYDSNPVDLVVKVDGDEVDYAGATAPFQWTAQERVEVAFSIFYAAVLPGVDLPADAAERDAYIKANPVGRLDWSMIFTAAGYYCGVVDTVLAAEGIFDYRNNAMMMMGPTSDPGTAFGDYELSRDVGGAFQTMLVDGYGKIASGVPDGVGIPIAPSSPTSVFCNDEYAVVGHWLNRDEVLSSLAALDPAAQLGEYGLYVRRADGLRKLYSLTGMAGNGYFRPQGHALETRKIYRAYHGQAALAAIGAA</sequence>
<evidence type="ECO:0008006" key="3">
    <source>
        <dbReference type="Google" id="ProtNLM"/>
    </source>
</evidence>
<gene>
    <name evidence="1" type="ORF">HT578_03710</name>
</gene>
<evidence type="ECO:0000313" key="1">
    <source>
        <dbReference type="EMBL" id="QVM82929.1"/>
    </source>
</evidence>
<name>A0ABX8E1B7_9SPHN</name>